<name>A0A1G6JII5_9GAMM</name>
<evidence type="ECO:0000313" key="2">
    <source>
        <dbReference type="EMBL" id="SDC18549.1"/>
    </source>
</evidence>
<reference evidence="3" key="1">
    <citation type="submission" date="2016-09" db="EMBL/GenBank/DDBJ databases">
        <authorList>
            <person name="Varghese N."/>
            <person name="Submissions S."/>
        </authorList>
    </citation>
    <scope>NUCLEOTIDE SEQUENCE [LARGE SCALE GENOMIC DNA]</scope>
    <source>
        <strain evidence="3">ANC 3699</strain>
    </source>
</reference>
<evidence type="ECO:0000313" key="3">
    <source>
        <dbReference type="Proteomes" id="UP000242317"/>
    </source>
</evidence>
<dbReference type="AlphaFoldDB" id="A0A1G6JII5"/>
<accession>A0A1G6JII5</accession>
<dbReference type="InterPro" id="IPR029058">
    <property type="entry name" value="AB_hydrolase_fold"/>
</dbReference>
<dbReference type="InterPro" id="IPR017208">
    <property type="entry name" value="UCP037442_abhydr"/>
</dbReference>
<dbReference type="OrthoDB" id="9785076at2"/>
<sequence length="289" mass="31704">MFEKIQFTCADGYVLQGRFFPKQKDSTQLPILIGSATGIKQGFYQAFATWLSEQGYDVMTFDFRGIGDSLYEPVAKSKAFIHQWGQLDLVAAIDKLCQLSNVSQIHLIGHSAGGQLLGLAQNYQKVKSVVAVAGSSGNTKGLGGKTKFLGPIMFNVIFPVSSFFKGYAATHFIGMGENLPKGVGAEWREYCNKGGYATNAIGKTVFEDFHSEIRSPITAVHALDDEIATKHNVQDLLRTYPNSTTKMISLAPKQYGLSHIGHMAMFKPSHQQLWSIIADQLHAQPQHAA</sequence>
<proteinExistence type="predicted"/>
<dbReference type="RefSeq" id="WP_092618332.1">
    <property type="nucleotide sequence ID" value="NZ_FMYK01000003.1"/>
</dbReference>
<keyword evidence="2" id="KW-0378">Hydrolase</keyword>
<evidence type="ECO:0000259" key="1">
    <source>
        <dbReference type="Pfam" id="PF00561"/>
    </source>
</evidence>
<dbReference type="GO" id="GO:0016787">
    <property type="term" value="F:hydrolase activity"/>
    <property type="evidence" value="ECO:0007669"/>
    <property type="project" value="UniProtKB-KW"/>
</dbReference>
<gene>
    <name evidence="2" type="ORF">SAMN05421749_103364</name>
</gene>
<dbReference type="PIRSF" id="PIRSF037442">
    <property type="entry name" value="UCP037442_abhydr"/>
    <property type="match status" value="1"/>
</dbReference>
<dbReference type="Gene3D" id="3.40.50.1820">
    <property type="entry name" value="alpha/beta hydrolase"/>
    <property type="match status" value="1"/>
</dbReference>
<organism evidence="2 3">
    <name type="scientific">Acinetobacter marinus</name>
    <dbReference type="NCBI Taxonomy" id="281375"/>
    <lineage>
        <taxon>Bacteria</taxon>
        <taxon>Pseudomonadati</taxon>
        <taxon>Pseudomonadota</taxon>
        <taxon>Gammaproteobacteria</taxon>
        <taxon>Moraxellales</taxon>
        <taxon>Moraxellaceae</taxon>
        <taxon>Acinetobacter</taxon>
    </lineage>
</organism>
<dbReference type="EMBL" id="FMYK01000003">
    <property type="protein sequence ID" value="SDC18549.1"/>
    <property type="molecule type" value="Genomic_DNA"/>
</dbReference>
<protein>
    <submittedName>
        <fullName evidence="2">Predicted alpha/beta hydrolase</fullName>
    </submittedName>
</protein>
<feature type="domain" description="AB hydrolase-1" evidence="1">
    <location>
        <begin position="43"/>
        <end position="134"/>
    </location>
</feature>
<dbReference type="Pfam" id="PF00561">
    <property type="entry name" value="Abhydrolase_1"/>
    <property type="match status" value="1"/>
</dbReference>
<keyword evidence="3" id="KW-1185">Reference proteome</keyword>
<dbReference type="Proteomes" id="UP000242317">
    <property type="component" value="Unassembled WGS sequence"/>
</dbReference>
<dbReference type="InterPro" id="IPR000073">
    <property type="entry name" value="AB_hydrolase_1"/>
</dbReference>
<dbReference type="SUPFAM" id="SSF53474">
    <property type="entry name" value="alpha/beta-Hydrolases"/>
    <property type="match status" value="1"/>
</dbReference>